<gene>
    <name evidence="2" type="ORF">QO231_01640</name>
</gene>
<accession>A0ABU3V9U8</accession>
<dbReference type="EMBL" id="JASMWN010000001">
    <property type="protein sequence ID" value="MDU9002549.1"/>
    <property type="molecule type" value="Genomic_DNA"/>
</dbReference>
<evidence type="ECO:0000259" key="1">
    <source>
        <dbReference type="Pfam" id="PF06568"/>
    </source>
</evidence>
<dbReference type="InterPro" id="IPR009506">
    <property type="entry name" value="YjiS-like"/>
</dbReference>
<organism evidence="2 3">
    <name type="scientific">Sedimentitalea todarodis</name>
    <dbReference type="NCBI Taxonomy" id="1631240"/>
    <lineage>
        <taxon>Bacteria</taxon>
        <taxon>Pseudomonadati</taxon>
        <taxon>Pseudomonadota</taxon>
        <taxon>Alphaproteobacteria</taxon>
        <taxon>Rhodobacterales</taxon>
        <taxon>Paracoccaceae</taxon>
        <taxon>Sedimentitalea</taxon>
    </lineage>
</organism>
<feature type="domain" description="YjiS-like" evidence="1">
    <location>
        <begin position="22"/>
        <end position="55"/>
    </location>
</feature>
<dbReference type="Pfam" id="PF06568">
    <property type="entry name" value="YjiS-like"/>
    <property type="match status" value="1"/>
</dbReference>
<keyword evidence="3" id="KW-1185">Reference proteome</keyword>
<protein>
    <submittedName>
        <fullName evidence="2">DUF1127 domain-containing protein</fullName>
    </submittedName>
</protein>
<proteinExistence type="predicted"/>
<evidence type="ECO:0000313" key="2">
    <source>
        <dbReference type="EMBL" id="MDU9002549.1"/>
    </source>
</evidence>
<evidence type="ECO:0000313" key="3">
    <source>
        <dbReference type="Proteomes" id="UP001255416"/>
    </source>
</evidence>
<reference evidence="3" key="1">
    <citation type="submission" date="2023-05" db="EMBL/GenBank/DDBJ databases">
        <title>Sedimentitalea sp. nov. JM2-8.</title>
        <authorList>
            <person name="Huang J."/>
        </authorList>
    </citation>
    <scope>NUCLEOTIDE SEQUENCE [LARGE SCALE GENOMIC DNA]</scope>
    <source>
        <strain evidence="3">KHS03</strain>
    </source>
</reference>
<comment type="caution">
    <text evidence="2">The sequence shown here is derived from an EMBL/GenBank/DDBJ whole genome shotgun (WGS) entry which is preliminary data.</text>
</comment>
<sequence length="69" mass="7793">MSTLALKNSNSAPGAAEWLRGLLTRIQSYRVYRRTLHELSALSDRDLADLGLRRSILKRVAYQAAYEAN</sequence>
<dbReference type="Proteomes" id="UP001255416">
    <property type="component" value="Unassembled WGS sequence"/>
</dbReference>
<name>A0ABU3V9U8_9RHOB</name>
<dbReference type="RefSeq" id="WP_316772537.1">
    <property type="nucleotide sequence ID" value="NZ_JASMWN010000001.1"/>
</dbReference>